<keyword evidence="2" id="KW-0472">Membrane</keyword>
<dbReference type="Proteomes" id="UP001356095">
    <property type="component" value="Unassembled WGS sequence"/>
</dbReference>
<evidence type="ECO:0000256" key="2">
    <source>
        <dbReference type="SAM" id="Phobius"/>
    </source>
</evidence>
<evidence type="ECO:0000313" key="4">
    <source>
        <dbReference type="Proteomes" id="UP001356095"/>
    </source>
</evidence>
<feature type="transmembrane region" description="Helical" evidence="2">
    <location>
        <begin position="6"/>
        <end position="27"/>
    </location>
</feature>
<feature type="region of interest" description="Disordered" evidence="1">
    <location>
        <begin position="50"/>
        <end position="71"/>
    </location>
</feature>
<keyword evidence="2" id="KW-1133">Transmembrane helix</keyword>
<organism evidence="3 4">
    <name type="scientific">Nocardiopsis codii</name>
    <dbReference type="NCBI Taxonomy" id="3065942"/>
    <lineage>
        <taxon>Bacteria</taxon>
        <taxon>Bacillati</taxon>
        <taxon>Actinomycetota</taxon>
        <taxon>Actinomycetes</taxon>
        <taxon>Streptosporangiales</taxon>
        <taxon>Nocardiopsidaceae</taxon>
        <taxon>Nocardiopsis</taxon>
    </lineage>
</organism>
<accession>A0ABU7KC55</accession>
<keyword evidence="2" id="KW-0812">Transmembrane</keyword>
<reference evidence="3 4" key="1">
    <citation type="submission" date="2023-08" db="EMBL/GenBank/DDBJ databases">
        <authorList>
            <person name="Girao M."/>
            <person name="Carvalho M.F."/>
        </authorList>
    </citation>
    <scope>NUCLEOTIDE SEQUENCE [LARGE SCALE GENOMIC DNA]</scope>
    <source>
        <strain evidence="3 4">CT-R113</strain>
    </source>
</reference>
<proteinExistence type="predicted"/>
<evidence type="ECO:0000256" key="1">
    <source>
        <dbReference type="SAM" id="MobiDB-lite"/>
    </source>
</evidence>
<comment type="caution">
    <text evidence="3">The sequence shown here is derived from an EMBL/GenBank/DDBJ whole genome shotgun (WGS) entry which is preliminary data.</text>
</comment>
<dbReference type="EMBL" id="JAUZMY010000020">
    <property type="protein sequence ID" value="MEE2039509.1"/>
    <property type="molecule type" value="Genomic_DNA"/>
</dbReference>
<evidence type="ECO:0008006" key="5">
    <source>
        <dbReference type="Google" id="ProtNLM"/>
    </source>
</evidence>
<name>A0ABU7KC55_9ACTN</name>
<feature type="transmembrane region" description="Helical" evidence="2">
    <location>
        <begin position="34"/>
        <end position="52"/>
    </location>
</feature>
<sequence>MDKEFFQLYTAVAAALVGGLVLMYAVVQASGPGPFVLILVIVGIAAAVGGSGKKGSGGGGGAEDYPFGPGD</sequence>
<gene>
    <name evidence="3" type="ORF">Q8791_20005</name>
</gene>
<protein>
    <recommendedName>
        <fullName evidence="5">Secreted protein</fullName>
    </recommendedName>
</protein>
<dbReference type="RefSeq" id="WP_330093281.1">
    <property type="nucleotide sequence ID" value="NZ_JAUZMY010000020.1"/>
</dbReference>
<keyword evidence="4" id="KW-1185">Reference proteome</keyword>
<feature type="compositionally biased region" description="Gly residues" evidence="1">
    <location>
        <begin position="50"/>
        <end position="62"/>
    </location>
</feature>
<evidence type="ECO:0000313" key="3">
    <source>
        <dbReference type="EMBL" id="MEE2039509.1"/>
    </source>
</evidence>